<dbReference type="EMBL" id="BSSQ01000017">
    <property type="protein sequence ID" value="GLX70147.1"/>
    <property type="molecule type" value="Genomic_DNA"/>
</dbReference>
<organism evidence="1 2">
    <name type="scientific">Paenibacillus glycanilyticus</name>
    <dbReference type="NCBI Taxonomy" id="126569"/>
    <lineage>
        <taxon>Bacteria</taxon>
        <taxon>Bacillati</taxon>
        <taxon>Bacillota</taxon>
        <taxon>Bacilli</taxon>
        <taxon>Bacillales</taxon>
        <taxon>Paenibacillaceae</taxon>
        <taxon>Paenibacillus</taxon>
    </lineage>
</organism>
<comment type="caution">
    <text evidence="1">The sequence shown here is derived from an EMBL/GenBank/DDBJ whole genome shotgun (WGS) entry which is preliminary data.</text>
</comment>
<protein>
    <recommendedName>
        <fullName evidence="3">Secreted protein</fullName>
    </recommendedName>
</protein>
<evidence type="ECO:0000313" key="2">
    <source>
        <dbReference type="Proteomes" id="UP001157114"/>
    </source>
</evidence>
<name>A0ABQ6GM96_9BACL</name>
<dbReference type="Proteomes" id="UP001157114">
    <property type="component" value="Unassembled WGS sequence"/>
</dbReference>
<gene>
    <name evidence="1" type="ORF">MU1_44930</name>
</gene>
<sequence length="65" mass="7461">MVRVLQAFCLLQPRLELADGGWCEQQAFCLLQLRLEFADGRRLACSRQFACYSLDWSSRMVDGGM</sequence>
<evidence type="ECO:0008006" key="3">
    <source>
        <dbReference type="Google" id="ProtNLM"/>
    </source>
</evidence>
<reference evidence="1 2" key="1">
    <citation type="submission" date="2023-03" db="EMBL/GenBank/DDBJ databases">
        <title>Draft genome sequence of the bacteria which degrade cell wall of Tricholomamatutake.</title>
        <authorList>
            <person name="Konishi Y."/>
            <person name="Fukuta Y."/>
            <person name="Shirasaka N."/>
        </authorList>
    </citation>
    <scope>NUCLEOTIDE SEQUENCE [LARGE SCALE GENOMIC DNA]</scope>
    <source>
        <strain evidence="2">mu1</strain>
    </source>
</reference>
<proteinExistence type="predicted"/>
<evidence type="ECO:0000313" key="1">
    <source>
        <dbReference type="EMBL" id="GLX70147.1"/>
    </source>
</evidence>
<accession>A0ABQ6GM96</accession>
<keyword evidence="2" id="KW-1185">Reference proteome</keyword>